<dbReference type="EMBL" id="FUYV01000018">
    <property type="protein sequence ID" value="SKC23590.1"/>
    <property type="molecule type" value="Genomic_DNA"/>
</dbReference>
<reference evidence="1 2" key="1">
    <citation type="submission" date="2017-02" db="EMBL/GenBank/DDBJ databases">
        <authorList>
            <person name="Peterson S.W."/>
        </authorList>
    </citation>
    <scope>NUCLEOTIDE SEQUENCE [LARGE SCALE GENOMIC DNA]</scope>
    <source>
        <strain evidence="1 2">DSM 24412</strain>
    </source>
</reference>
<keyword evidence="2" id="KW-1185">Reference proteome</keyword>
<proteinExistence type="predicted"/>
<sequence length="185" mass="21145">MYDKSINGGLVMKTKVNQLKGKKLNLMSKFIGGLALAILLMGCSTLHNGNVSVYDIDTTTGIYDYTDGLNISENQDSLLVLEDWMISLDWTPQYEDEIIIVEDWMLSLDLWNYTGIHFSRIEEDCLENWMLDINFASNMIQTDYIEEIEQTLSPWMLSSDGFSTDTETPDSLMFESIVAMDVMLF</sequence>
<gene>
    <name evidence="1" type="ORF">SAMN03080601_02868</name>
</gene>
<dbReference type="AlphaFoldDB" id="A0A1T5HSV3"/>
<dbReference type="Proteomes" id="UP000191055">
    <property type="component" value="Unassembled WGS sequence"/>
</dbReference>
<dbReference type="STRING" id="889453.SAMN03080601_02868"/>
<evidence type="ECO:0000313" key="1">
    <source>
        <dbReference type="EMBL" id="SKC23590.1"/>
    </source>
</evidence>
<protein>
    <submittedName>
        <fullName evidence="1">Uncharacterized protein</fullName>
    </submittedName>
</protein>
<name>A0A1T5HSV3_9BACT</name>
<dbReference type="KEGG" id="asx:CDL62_03990"/>
<evidence type="ECO:0000313" key="2">
    <source>
        <dbReference type="Proteomes" id="UP000191055"/>
    </source>
</evidence>
<organism evidence="1 2">
    <name type="scientific">Alkalitalea saponilacus</name>
    <dbReference type="NCBI Taxonomy" id="889453"/>
    <lineage>
        <taxon>Bacteria</taxon>
        <taxon>Pseudomonadati</taxon>
        <taxon>Bacteroidota</taxon>
        <taxon>Bacteroidia</taxon>
        <taxon>Marinilabiliales</taxon>
        <taxon>Marinilabiliaceae</taxon>
        <taxon>Alkalitalea</taxon>
    </lineage>
</organism>
<accession>A0A1T5HSV3</accession>